<organism evidence="1 2">
    <name type="scientific">Streptomyces globisporus</name>
    <dbReference type="NCBI Taxonomy" id="1908"/>
    <lineage>
        <taxon>Bacteria</taxon>
        <taxon>Bacillati</taxon>
        <taxon>Actinomycetota</taxon>
        <taxon>Actinomycetes</taxon>
        <taxon>Kitasatosporales</taxon>
        <taxon>Streptomycetaceae</taxon>
        <taxon>Streptomyces</taxon>
    </lineage>
</organism>
<dbReference type="RefSeq" id="WP_318575512.1">
    <property type="nucleotide sequence ID" value="NZ_CAKXYP010000025.1"/>
</dbReference>
<reference evidence="1" key="1">
    <citation type="submission" date="2022-03" db="EMBL/GenBank/DDBJ databases">
        <authorList>
            <person name="Leyn A S."/>
        </authorList>
    </citation>
    <scope>NUCLEOTIDE SEQUENCE</scope>
    <source>
        <strain evidence="1">Streptomyces globisporus 4-3</strain>
    </source>
</reference>
<evidence type="ECO:0000313" key="1">
    <source>
        <dbReference type="EMBL" id="CAH9419543.1"/>
    </source>
</evidence>
<keyword evidence="2" id="KW-1185">Reference proteome</keyword>
<gene>
    <name evidence="1" type="ORF">SGL43_06598</name>
</gene>
<evidence type="ECO:0000313" key="2">
    <source>
        <dbReference type="Proteomes" id="UP001154015"/>
    </source>
</evidence>
<dbReference type="EMBL" id="CAKXYP010000025">
    <property type="protein sequence ID" value="CAH9419543.1"/>
    <property type="molecule type" value="Genomic_DNA"/>
</dbReference>
<comment type="caution">
    <text evidence="1">The sequence shown here is derived from an EMBL/GenBank/DDBJ whole genome shotgun (WGS) entry which is preliminary data.</text>
</comment>
<dbReference type="Proteomes" id="UP001154015">
    <property type="component" value="Unassembled WGS sequence"/>
</dbReference>
<evidence type="ECO:0008006" key="3">
    <source>
        <dbReference type="Google" id="ProtNLM"/>
    </source>
</evidence>
<name>A0ABM9H7A6_STRGL</name>
<proteinExistence type="predicted"/>
<protein>
    <recommendedName>
        <fullName evidence="3">CBS domain-containing protein</fullName>
    </recommendedName>
</protein>
<sequence length="65" mass="6964">MGAATDPADRVLRAAEQAVVIEAVRAHVENIRPIDMTNNGQLVGHLMAAETLLIKISEAFAPDQI</sequence>
<accession>A0ABM9H7A6</accession>